<name>A0A0V1GPB5_9BILA</name>
<gene>
    <name evidence="1" type="ORF">T11_421</name>
</gene>
<sequence length="34" mass="3974">MQYNLKIVFMVEEEKNVAFSKQSKAKVKQKAKLS</sequence>
<comment type="caution">
    <text evidence="1">The sequence shown here is derived from an EMBL/GenBank/DDBJ whole genome shotgun (WGS) entry which is preliminary data.</text>
</comment>
<keyword evidence="2" id="KW-1185">Reference proteome</keyword>
<protein>
    <submittedName>
        <fullName evidence="1">Uncharacterized protein</fullName>
    </submittedName>
</protein>
<dbReference type="Proteomes" id="UP000055024">
    <property type="component" value="Unassembled WGS sequence"/>
</dbReference>
<accession>A0A0V1GPB5</accession>
<evidence type="ECO:0000313" key="1">
    <source>
        <dbReference type="EMBL" id="KRY99937.1"/>
    </source>
</evidence>
<organism evidence="1 2">
    <name type="scientific">Trichinella zimbabwensis</name>
    <dbReference type="NCBI Taxonomy" id="268475"/>
    <lineage>
        <taxon>Eukaryota</taxon>
        <taxon>Metazoa</taxon>
        <taxon>Ecdysozoa</taxon>
        <taxon>Nematoda</taxon>
        <taxon>Enoplea</taxon>
        <taxon>Dorylaimia</taxon>
        <taxon>Trichinellida</taxon>
        <taxon>Trichinellidae</taxon>
        <taxon>Trichinella</taxon>
    </lineage>
</organism>
<proteinExistence type="predicted"/>
<evidence type="ECO:0000313" key="2">
    <source>
        <dbReference type="Proteomes" id="UP000055024"/>
    </source>
</evidence>
<dbReference type="EMBL" id="JYDP01000636">
    <property type="protein sequence ID" value="KRY99937.1"/>
    <property type="molecule type" value="Genomic_DNA"/>
</dbReference>
<dbReference type="AlphaFoldDB" id="A0A0V1GPB5"/>
<reference evidence="1 2" key="1">
    <citation type="submission" date="2015-01" db="EMBL/GenBank/DDBJ databases">
        <title>Evolution of Trichinella species and genotypes.</title>
        <authorList>
            <person name="Korhonen P.K."/>
            <person name="Edoardo P."/>
            <person name="Giuseppe L.R."/>
            <person name="Gasser R.B."/>
        </authorList>
    </citation>
    <scope>NUCLEOTIDE SEQUENCE [LARGE SCALE GENOMIC DNA]</scope>
    <source>
        <strain evidence="1">ISS1029</strain>
    </source>
</reference>